<evidence type="ECO:0000313" key="5">
    <source>
        <dbReference type="Proteomes" id="UP000663760"/>
    </source>
</evidence>
<accession>A0A7I8KEP7</accession>
<dbReference type="Gene3D" id="3.40.50.12780">
    <property type="entry name" value="N-terminal domain of ligase-like"/>
    <property type="match status" value="1"/>
</dbReference>
<dbReference type="PROSITE" id="PS00455">
    <property type="entry name" value="AMP_BINDING"/>
    <property type="match status" value="1"/>
</dbReference>
<comment type="catalytic activity">
    <reaction evidence="2">
        <text>(E)-4-coumarate + ATP + CoA = (E)-4-coumaroyl-CoA + AMP + diphosphate</text>
        <dbReference type="Rhea" id="RHEA:19641"/>
        <dbReference type="ChEBI" id="CHEBI:12876"/>
        <dbReference type="ChEBI" id="CHEBI:30616"/>
        <dbReference type="ChEBI" id="CHEBI:33019"/>
        <dbReference type="ChEBI" id="CHEBI:57287"/>
        <dbReference type="ChEBI" id="CHEBI:85008"/>
        <dbReference type="ChEBI" id="CHEBI:456215"/>
        <dbReference type="EC" id="6.2.1.12"/>
    </reaction>
    <physiologicalReaction direction="left-to-right" evidence="2">
        <dbReference type="Rhea" id="RHEA:19642"/>
    </physiologicalReaction>
</comment>
<evidence type="ECO:0000313" key="4">
    <source>
        <dbReference type="EMBL" id="CAA7396191.1"/>
    </source>
</evidence>
<dbReference type="InterPro" id="IPR000873">
    <property type="entry name" value="AMP-dep_synth/lig_dom"/>
</dbReference>
<dbReference type="Proteomes" id="UP000663760">
    <property type="component" value="Chromosome 5"/>
</dbReference>
<dbReference type="Gene3D" id="3.30.300.30">
    <property type="match status" value="1"/>
</dbReference>
<feature type="domain" description="AMP-dependent synthetase/ligase" evidence="3">
    <location>
        <begin position="56"/>
        <end position="488"/>
    </location>
</feature>
<dbReference type="AlphaFoldDB" id="A0A7I8KEP7"/>
<dbReference type="PANTHER" id="PTHR43813:SF1">
    <property type="entry name" value="ACYL-ACTIVATING ENZYME 16, CHLOROPLASTIC-RELATED"/>
    <property type="match status" value="1"/>
</dbReference>
<reference evidence="4" key="1">
    <citation type="submission" date="2020-02" db="EMBL/GenBank/DDBJ databases">
        <authorList>
            <person name="Scholz U."/>
            <person name="Mascher M."/>
            <person name="Fiebig A."/>
        </authorList>
    </citation>
    <scope>NUCLEOTIDE SEQUENCE</scope>
</reference>
<dbReference type="GO" id="GO:0016207">
    <property type="term" value="F:4-coumarate-CoA ligase activity"/>
    <property type="evidence" value="ECO:0007669"/>
    <property type="project" value="UniProtKB-EC"/>
</dbReference>
<dbReference type="GO" id="GO:0106290">
    <property type="term" value="F:trans-cinnamate-CoA ligase activity"/>
    <property type="evidence" value="ECO:0007669"/>
    <property type="project" value="UniProtKB-ARBA"/>
</dbReference>
<dbReference type="InterPro" id="IPR042099">
    <property type="entry name" value="ANL_N_sf"/>
</dbReference>
<dbReference type="GO" id="GO:0009698">
    <property type="term" value="P:phenylpropanoid metabolic process"/>
    <property type="evidence" value="ECO:0007669"/>
    <property type="project" value="UniProtKB-ARBA"/>
</dbReference>
<evidence type="ECO:0000256" key="2">
    <source>
        <dbReference type="ARBA" id="ARBA00034252"/>
    </source>
</evidence>
<dbReference type="OrthoDB" id="1700726at2759"/>
<dbReference type="Pfam" id="PF00501">
    <property type="entry name" value="AMP-binding"/>
    <property type="match status" value="1"/>
</dbReference>
<dbReference type="InterPro" id="IPR052987">
    <property type="entry name" value="Chloroplast_AMP-bd_Enzymes"/>
</dbReference>
<evidence type="ECO:0000259" key="3">
    <source>
        <dbReference type="Pfam" id="PF00501"/>
    </source>
</evidence>
<gene>
    <name evidence="4" type="ORF">SI8410_05006854</name>
</gene>
<proteinExistence type="predicted"/>
<dbReference type="Pfam" id="PF23562">
    <property type="entry name" value="AMP-binding_C_3"/>
    <property type="match status" value="1"/>
</dbReference>
<dbReference type="GO" id="GO:0008922">
    <property type="term" value="F:long-chain fatty acid [acyl-carrier-protein] ligase activity"/>
    <property type="evidence" value="ECO:0007669"/>
    <property type="project" value="TreeGrafter"/>
</dbReference>
<dbReference type="GO" id="GO:0030497">
    <property type="term" value="P:fatty acid elongation"/>
    <property type="evidence" value="ECO:0007669"/>
    <property type="project" value="TreeGrafter"/>
</dbReference>
<sequence>MICCGSNSCDYDNLEPSTLESPQLRRYSPLLESALLPIKDVVSGEWKAVPDIWKSVAEKYGDKVALVDPYHDPPSVMTYKELEQEILNFSEGLRTIGLNPDEKIALFADNSCRWLVADQGIMATGAVNVVRGSKSSDEEILQIYSHSESVAVVVDTPEFFNRLAEILFPTAEIRFIILLWGDKSILDSKMLSKIPIFNYEDIEDLGEKSRDSLLNSMERGQHSYETIRPDDVATLVYTSGTSSTPKAVMLTHQNILHQIENLREIVPAEPGDRFLSMLPPWHMYERSAEYFMFSCGIQQVYTTVRKLKVFAIQKQISSSSAARKFFASSLIKISFLYMEAKRVYQGKVLTEQKEELHLVSVTLEWVRARVVAVLLWPLHTLATILVYRKIYSTIGIRKAGISGGGSLPMHIDRFFEAIGLTLQNGYGLTETSPVIAARRPDCNVLGTIGHPIKHTEIKVVDPETGQILSNGSKGIIKVRGPQVMKGYYKNSSSTNQALDKDGWFNTGDIGWIAPKNTMGRSRQCGGMIVIEGRAKDTIVLSSGENVEPSELEEAAGRSNLIKQIVVIGQDQRRLGALIVPDKEELVLAAKRLSGTHSTSSELSADEVNRMIRGELSTWTSGRSFQIGPILILDEPFTIDNGLMTSTMKVRRDAVVDRFKDQIAKMYEKDI</sequence>
<organism evidence="4 5">
    <name type="scientific">Spirodela intermedia</name>
    <name type="common">Intermediate duckweed</name>
    <dbReference type="NCBI Taxonomy" id="51605"/>
    <lineage>
        <taxon>Eukaryota</taxon>
        <taxon>Viridiplantae</taxon>
        <taxon>Streptophyta</taxon>
        <taxon>Embryophyta</taxon>
        <taxon>Tracheophyta</taxon>
        <taxon>Spermatophyta</taxon>
        <taxon>Magnoliopsida</taxon>
        <taxon>Liliopsida</taxon>
        <taxon>Araceae</taxon>
        <taxon>Lemnoideae</taxon>
        <taxon>Spirodela</taxon>
    </lineage>
</organism>
<name>A0A7I8KEP7_SPIIN</name>
<dbReference type="EC" id="6.2.1.12" evidence="1"/>
<evidence type="ECO:0000256" key="1">
    <source>
        <dbReference type="ARBA" id="ARBA00012959"/>
    </source>
</evidence>
<dbReference type="SUPFAM" id="SSF56801">
    <property type="entry name" value="Acetyl-CoA synthetase-like"/>
    <property type="match status" value="1"/>
</dbReference>
<keyword evidence="5" id="KW-1185">Reference proteome</keyword>
<dbReference type="InterPro" id="IPR020845">
    <property type="entry name" value="AMP-binding_CS"/>
</dbReference>
<dbReference type="EMBL" id="LR746268">
    <property type="protein sequence ID" value="CAA7396191.1"/>
    <property type="molecule type" value="Genomic_DNA"/>
</dbReference>
<dbReference type="GO" id="GO:0009507">
    <property type="term" value="C:chloroplast"/>
    <property type="evidence" value="ECO:0007669"/>
    <property type="project" value="TreeGrafter"/>
</dbReference>
<dbReference type="PANTHER" id="PTHR43813">
    <property type="entry name" value="ACYL-ACTIVATING ENZYME 16, CHLOROPLASTIC-RELATED"/>
    <property type="match status" value="1"/>
</dbReference>
<protein>
    <recommendedName>
        <fullName evidence="1">4-coumarate--CoA ligase</fullName>
        <ecNumber evidence="1">6.2.1.12</ecNumber>
    </recommendedName>
</protein>
<dbReference type="InterPro" id="IPR045851">
    <property type="entry name" value="AMP-bd_C_sf"/>
</dbReference>